<comment type="caution">
    <text evidence="1">The sequence shown here is derived from an EMBL/GenBank/DDBJ whole genome shotgun (WGS) entry which is preliminary data.</text>
</comment>
<sequence>MSFWHMSLCGLLEPGRLLLQLKLRKYILS</sequence>
<reference evidence="1 2" key="1">
    <citation type="journal article" date="2019" name="Genome Biol. Evol.">
        <title>Insights into the evolution of the New World diploid cottons (Gossypium, subgenus Houzingenia) based on genome sequencing.</title>
        <authorList>
            <person name="Grover C.E."/>
            <person name="Arick M.A. 2nd"/>
            <person name="Thrash A."/>
            <person name="Conover J.L."/>
            <person name="Sanders W.S."/>
            <person name="Peterson D.G."/>
            <person name="Frelichowski J.E."/>
            <person name="Scheffler J.A."/>
            <person name="Scheffler B.E."/>
            <person name="Wendel J.F."/>
        </authorList>
    </citation>
    <scope>NUCLEOTIDE SEQUENCE [LARGE SCALE GENOMIC DNA]</scope>
    <source>
        <strain evidence="1">8</strain>
        <tissue evidence="1">Leaf</tissue>
    </source>
</reference>
<dbReference type="Proteomes" id="UP000593578">
    <property type="component" value="Unassembled WGS sequence"/>
</dbReference>
<proteinExistence type="predicted"/>
<dbReference type="EMBL" id="JABEZZ010000011">
    <property type="protein sequence ID" value="MBA0600490.1"/>
    <property type="molecule type" value="Genomic_DNA"/>
</dbReference>
<name>A0A7J8QGV8_GOSRA</name>
<organism evidence="1 2">
    <name type="scientific">Gossypium raimondii</name>
    <name type="common">Peruvian cotton</name>
    <name type="synonym">Gossypium klotzschianum subsp. raimondii</name>
    <dbReference type="NCBI Taxonomy" id="29730"/>
    <lineage>
        <taxon>Eukaryota</taxon>
        <taxon>Viridiplantae</taxon>
        <taxon>Streptophyta</taxon>
        <taxon>Embryophyta</taxon>
        <taxon>Tracheophyta</taxon>
        <taxon>Spermatophyta</taxon>
        <taxon>Magnoliopsida</taxon>
        <taxon>eudicotyledons</taxon>
        <taxon>Gunneridae</taxon>
        <taxon>Pentapetalae</taxon>
        <taxon>rosids</taxon>
        <taxon>malvids</taxon>
        <taxon>Malvales</taxon>
        <taxon>Malvaceae</taxon>
        <taxon>Malvoideae</taxon>
        <taxon>Gossypium</taxon>
    </lineage>
</organism>
<accession>A0A7J8QGV8</accession>
<gene>
    <name evidence="1" type="ORF">Gorai_006677</name>
</gene>
<evidence type="ECO:0000313" key="1">
    <source>
        <dbReference type="EMBL" id="MBA0600490.1"/>
    </source>
</evidence>
<evidence type="ECO:0000313" key="2">
    <source>
        <dbReference type="Proteomes" id="UP000593578"/>
    </source>
</evidence>
<protein>
    <submittedName>
        <fullName evidence="1">Uncharacterized protein</fullName>
    </submittedName>
</protein>
<dbReference type="AlphaFoldDB" id="A0A7J8QGV8"/>